<accession>A0A7G2F127</accession>
<dbReference type="EMBL" id="LR881469">
    <property type="protein sequence ID" value="CAD5327221.1"/>
    <property type="molecule type" value="Genomic_DNA"/>
</dbReference>
<dbReference type="Proteomes" id="UP000516314">
    <property type="component" value="Chromosome 4"/>
</dbReference>
<evidence type="ECO:0000259" key="2">
    <source>
        <dbReference type="Pfam" id="PF13952"/>
    </source>
</evidence>
<dbReference type="AlphaFoldDB" id="A0A7G2F127"/>
<evidence type="ECO:0000313" key="4">
    <source>
        <dbReference type="Proteomes" id="UP000516314"/>
    </source>
</evidence>
<reference evidence="3 4" key="1">
    <citation type="submission" date="2020-09" db="EMBL/GenBank/DDBJ databases">
        <authorList>
            <person name="Ashkenazy H."/>
        </authorList>
    </citation>
    <scope>NUCLEOTIDE SEQUENCE [LARGE SCALE GENOMIC DNA]</scope>
    <source>
        <strain evidence="4">cv. Cdm-0</strain>
    </source>
</reference>
<proteinExistence type="predicted"/>
<protein>
    <submittedName>
        <fullName evidence="3">(thale cress) hypothetical protein</fullName>
    </submittedName>
</protein>
<dbReference type="PANTHER" id="PTHR48258">
    <property type="entry name" value="DUF4218 DOMAIN-CONTAINING PROTEIN-RELATED"/>
    <property type="match status" value="1"/>
</dbReference>
<sequence>MTKRKTVNDVVVVRTDSIDYYGEITDILEVEYPGVINLKCILFKCDWYDLGTKGVRVTKYGVTEVNSTKRLRKYDPFILASQVEQVCYIPYPEVEDEEGGEEFEHQNDSASSDYSSDSE</sequence>
<feature type="compositionally biased region" description="Low complexity" evidence="1">
    <location>
        <begin position="108"/>
        <end position="119"/>
    </location>
</feature>
<evidence type="ECO:0000313" key="3">
    <source>
        <dbReference type="EMBL" id="CAD5327221.1"/>
    </source>
</evidence>
<dbReference type="Pfam" id="PF13952">
    <property type="entry name" value="DUF4216"/>
    <property type="match status" value="1"/>
</dbReference>
<name>A0A7G2F127_ARATH</name>
<feature type="region of interest" description="Disordered" evidence="1">
    <location>
        <begin position="96"/>
        <end position="119"/>
    </location>
</feature>
<dbReference type="InterPro" id="IPR025312">
    <property type="entry name" value="DUF4216"/>
</dbReference>
<organism evidence="3 4">
    <name type="scientific">Arabidopsis thaliana</name>
    <name type="common">Mouse-ear cress</name>
    <dbReference type="NCBI Taxonomy" id="3702"/>
    <lineage>
        <taxon>Eukaryota</taxon>
        <taxon>Viridiplantae</taxon>
        <taxon>Streptophyta</taxon>
        <taxon>Embryophyta</taxon>
        <taxon>Tracheophyta</taxon>
        <taxon>Spermatophyta</taxon>
        <taxon>Magnoliopsida</taxon>
        <taxon>eudicotyledons</taxon>
        <taxon>Gunneridae</taxon>
        <taxon>Pentapetalae</taxon>
        <taxon>rosids</taxon>
        <taxon>malvids</taxon>
        <taxon>Brassicales</taxon>
        <taxon>Brassicaceae</taxon>
        <taxon>Camelineae</taxon>
        <taxon>Arabidopsis</taxon>
    </lineage>
</organism>
<evidence type="ECO:0000256" key="1">
    <source>
        <dbReference type="SAM" id="MobiDB-lite"/>
    </source>
</evidence>
<gene>
    <name evidence="3" type="ORF">AT9943_LOCUS14930</name>
</gene>
<feature type="domain" description="DUF4216" evidence="2">
    <location>
        <begin position="29"/>
        <end position="95"/>
    </location>
</feature>
<dbReference type="PANTHER" id="PTHR48258:SF4">
    <property type="entry name" value="DUF4216 DOMAIN-CONTAINING PROTEIN"/>
    <property type="match status" value="1"/>
</dbReference>